<organism evidence="1">
    <name type="scientific">hydrothermal vent metagenome</name>
    <dbReference type="NCBI Taxonomy" id="652676"/>
    <lineage>
        <taxon>unclassified sequences</taxon>
        <taxon>metagenomes</taxon>
        <taxon>ecological metagenomes</taxon>
    </lineage>
</organism>
<dbReference type="NCBIfam" id="TIGR02743">
    <property type="entry name" value="TraW"/>
    <property type="match status" value="1"/>
</dbReference>
<protein>
    <submittedName>
        <fullName evidence="1">IncF plasmid conjugative transfer pilus assembly protein TraW</fullName>
    </submittedName>
</protein>
<evidence type="ECO:0000313" key="1">
    <source>
        <dbReference type="EMBL" id="CUS45493.1"/>
    </source>
</evidence>
<gene>
    <name evidence="1" type="ORF">MGWOODY_Smn1487</name>
</gene>
<reference evidence="1" key="1">
    <citation type="submission" date="2015-10" db="EMBL/GenBank/DDBJ databases">
        <authorList>
            <person name="Gilbert D.G."/>
        </authorList>
    </citation>
    <scope>NUCLEOTIDE SEQUENCE</scope>
</reference>
<proteinExistence type="predicted"/>
<dbReference type="EMBL" id="CZQE01000268">
    <property type="protein sequence ID" value="CUS45493.1"/>
    <property type="molecule type" value="Genomic_DNA"/>
</dbReference>
<accession>A0A160TLD6</accession>
<sequence>MRVLISGGLAIAATVGGLIVVGPMRSEAKDYGQAAQAFPVIEPDLLSTIENRLRRAEASGELARTNEMFAKRVEAKVRRPDPVTGVTPARTARSWDFDPSVTMERDIRDQKGNLIAPAGQRINPLDFVSIRQDLVFIDGDDSEQLAWATTRYTDLKAKIIFVRGSPVEQMTAKKRRFYFDQQGKLTSRFGIEHTPAVVTQAGKVMRVSEVVLKSGSPG</sequence>
<dbReference type="AlphaFoldDB" id="A0A160TLD6"/>
<name>A0A160TLD6_9ZZZZ</name>
<dbReference type="InterPro" id="IPR014114">
    <property type="entry name" value="TraW"/>
</dbReference>